<name>A0A8T5UTS5_9EURY</name>
<dbReference type="AlphaFoldDB" id="A0A8T5UTS5"/>
<dbReference type="InterPro" id="IPR027275">
    <property type="entry name" value="PRC-brl_dom"/>
</dbReference>
<organism evidence="2 3">
    <name type="scientific">Methanobacterium spitsbergense</name>
    <dbReference type="NCBI Taxonomy" id="2874285"/>
    <lineage>
        <taxon>Archaea</taxon>
        <taxon>Methanobacteriati</taxon>
        <taxon>Methanobacteriota</taxon>
        <taxon>Methanomada group</taxon>
        <taxon>Methanobacteria</taxon>
        <taxon>Methanobacteriales</taxon>
        <taxon>Methanobacteriaceae</taxon>
        <taxon>Methanobacterium</taxon>
    </lineage>
</organism>
<feature type="domain" description="PRC-barrel" evidence="1">
    <location>
        <begin position="5"/>
        <end position="72"/>
    </location>
</feature>
<proteinExistence type="predicted"/>
<gene>
    <name evidence="2" type="ORF">K8N75_00885</name>
</gene>
<dbReference type="Gene3D" id="2.30.30.240">
    <property type="entry name" value="PRC-barrel domain"/>
    <property type="match status" value="1"/>
</dbReference>
<comment type="caution">
    <text evidence="2">The sequence shown here is derived from an EMBL/GenBank/DDBJ whole genome shotgun (WGS) entry which is preliminary data.</text>
</comment>
<dbReference type="EMBL" id="JAIOUQ010000002">
    <property type="protein sequence ID" value="MBZ2164610.1"/>
    <property type="molecule type" value="Genomic_DNA"/>
</dbReference>
<accession>A0A8T5UTS5</accession>
<dbReference type="RefSeq" id="WP_223790292.1">
    <property type="nucleotide sequence ID" value="NZ_JAIOUQ010000002.1"/>
</dbReference>
<reference evidence="3" key="1">
    <citation type="journal article" date="2022" name="Microbiol. Resour. Announc.">
        <title>Draft Genome Sequence of a Methanogenic Archaeon from West Spitsbergen Permafrost.</title>
        <authorList>
            <person name="Trubitsyn V."/>
            <person name="Rivkina E."/>
            <person name="Shcherbakova V."/>
        </authorList>
    </citation>
    <scope>NUCLEOTIDE SEQUENCE [LARGE SCALE GENOMIC DNA]</scope>
    <source>
        <strain evidence="3">VT</strain>
    </source>
</reference>
<dbReference type="SUPFAM" id="SSF50346">
    <property type="entry name" value="PRC-barrel domain"/>
    <property type="match status" value="1"/>
</dbReference>
<sequence length="79" mass="8686">MKISDELIGKDVIDESGDQIGIVNDVEWDFETNTVTSIYLKEAGISAKIGLGDKKIVPYEKIEAIGDSVLIKGKIFKNE</sequence>
<dbReference type="Proteomes" id="UP000825933">
    <property type="component" value="Unassembled WGS sequence"/>
</dbReference>
<keyword evidence="3" id="KW-1185">Reference proteome</keyword>
<protein>
    <submittedName>
        <fullName evidence="2">PRC-barrel domain-containing protein</fullName>
    </submittedName>
</protein>
<evidence type="ECO:0000313" key="3">
    <source>
        <dbReference type="Proteomes" id="UP000825933"/>
    </source>
</evidence>
<dbReference type="Pfam" id="PF05239">
    <property type="entry name" value="PRC"/>
    <property type="match status" value="1"/>
</dbReference>
<dbReference type="InterPro" id="IPR011033">
    <property type="entry name" value="PRC_barrel-like_sf"/>
</dbReference>
<evidence type="ECO:0000313" key="2">
    <source>
        <dbReference type="EMBL" id="MBZ2164610.1"/>
    </source>
</evidence>
<evidence type="ECO:0000259" key="1">
    <source>
        <dbReference type="Pfam" id="PF05239"/>
    </source>
</evidence>